<dbReference type="EMBL" id="BSUZ01000001">
    <property type="protein sequence ID" value="GMA85668.1"/>
    <property type="molecule type" value="Genomic_DNA"/>
</dbReference>
<comment type="caution">
    <text evidence="2">The sequence shown here is derived from an EMBL/GenBank/DDBJ whole genome shotgun (WGS) entry which is preliminary data.</text>
</comment>
<dbReference type="InterPro" id="IPR029045">
    <property type="entry name" value="ClpP/crotonase-like_dom_sf"/>
</dbReference>
<evidence type="ECO:0000256" key="1">
    <source>
        <dbReference type="ARBA" id="ARBA00005254"/>
    </source>
</evidence>
<accession>A0ABQ6JE26</accession>
<protein>
    <recommendedName>
        <fullName evidence="4">Enoyl-CoA hydratase</fullName>
    </recommendedName>
</protein>
<evidence type="ECO:0000313" key="2">
    <source>
        <dbReference type="EMBL" id="GMA85668.1"/>
    </source>
</evidence>
<dbReference type="Proteomes" id="UP001157017">
    <property type="component" value="Unassembled WGS sequence"/>
</dbReference>
<dbReference type="InterPro" id="IPR051683">
    <property type="entry name" value="Enoyl-CoA_Hydratase/Isomerase"/>
</dbReference>
<evidence type="ECO:0000313" key="3">
    <source>
        <dbReference type="Proteomes" id="UP001157017"/>
    </source>
</evidence>
<dbReference type="Gene3D" id="3.30.300.220">
    <property type="match status" value="1"/>
</dbReference>
<dbReference type="Pfam" id="PF00378">
    <property type="entry name" value="ECH_1"/>
    <property type="match status" value="1"/>
</dbReference>
<dbReference type="SUPFAM" id="SSF52096">
    <property type="entry name" value="ClpP/crotonase"/>
    <property type="match status" value="1"/>
</dbReference>
<proteinExistence type="inferred from homology"/>
<dbReference type="PANTHER" id="PTHR42964:SF1">
    <property type="entry name" value="POLYKETIDE BIOSYNTHESIS ENOYL-COA HYDRATASE PKSH-RELATED"/>
    <property type="match status" value="1"/>
</dbReference>
<comment type="similarity">
    <text evidence="1">Belongs to the enoyl-CoA hydratase/isomerase family.</text>
</comment>
<evidence type="ECO:0008006" key="4">
    <source>
        <dbReference type="Google" id="ProtNLM"/>
    </source>
</evidence>
<gene>
    <name evidence="2" type="ORF">GCM10025868_09180</name>
</gene>
<keyword evidence="3" id="KW-1185">Reference proteome</keyword>
<dbReference type="PANTHER" id="PTHR42964">
    <property type="entry name" value="ENOYL-COA HYDRATASE"/>
    <property type="match status" value="1"/>
</dbReference>
<sequence>MTQQPVRVEQVGGVGVLVLDDPDRRNVLSAAAVDAVADAVQRLEDDGGVRALVVTGAGSAFCAGAEPEHARALRRG</sequence>
<name>A0ABQ6JE26_9ACTN</name>
<reference evidence="3" key="1">
    <citation type="journal article" date="2019" name="Int. J. Syst. Evol. Microbiol.">
        <title>The Global Catalogue of Microorganisms (GCM) 10K type strain sequencing project: providing services to taxonomists for standard genome sequencing and annotation.</title>
        <authorList>
            <consortium name="The Broad Institute Genomics Platform"/>
            <consortium name="The Broad Institute Genome Sequencing Center for Infectious Disease"/>
            <person name="Wu L."/>
            <person name="Ma J."/>
        </authorList>
    </citation>
    <scope>NUCLEOTIDE SEQUENCE [LARGE SCALE GENOMIC DNA]</scope>
    <source>
        <strain evidence="3">NBRC 108730</strain>
    </source>
</reference>
<organism evidence="2 3">
    <name type="scientific">Angustibacter aerolatus</name>
    <dbReference type="NCBI Taxonomy" id="1162965"/>
    <lineage>
        <taxon>Bacteria</taxon>
        <taxon>Bacillati</taxon>
        <taxon>Actinomycetota</taxon>
        <taxon>Actinomycetes</taxon>
        <taxon>Kineosporiales</taxon>
        <taxon>Kineosporiaceae</taxon>
    </lineage>
</organism>
<dbReference type="InterPro" id="IPR001753">
    <property type="entry name" value="Enoyl-CoA_hydra/iso"/>
</dbReference>